<dbReference type="EMBL" id="KZ819806">
    <property type="protein sequence ID" value="PWN51946.1"/>
    <property type="molecule type" value="Genomic_DNA"/>
</dbReference>
<organism evidence="1 2">
    <name type="scientific">Violaceomyces palustris</name>
    <dbReference type="NCBI Taxonomy" id="1673888"/>
    <lineage>
        <taxon>Eukaryota</taxon>
        <taxon>Fungi</taxon>
        <taxon>Dikarya</taxon>
        <taxon>Basidiomycota</taxon>
        <taxon>Ustilaginomycotina</taxon>
        <taxon>Ustilaginomycetes</taxon>
        <taxon>Violaceomycetales</taxon>
        <taxon>Violaceomycetaceae</taxon>
        <taxon>Violaceomyces</taxon>
    </lineage>
</organism>
<reference evidence="1 2" key="1">
    <citation type="journal article" date="2018" name="Mol. Biol. Evol.">
        <title>Broad Genomic Sampling Reveals a Smut Pathogenic Ancestry of the Fungal Clade Ustilaginomycotina.</title>
        <authorList>
            <person name="Kijpornyongpan T."/>
            <person name="Mondo S.J."/>
            <person name="Barry K."/>
            <person name="Sandor L."/>
            <person name="Lee J."/>
            <person name="Lipzen A."/>
            <person name="Pangilinan J."/>
            <person name="LaButti K."/>
            <person name="Hainaut M."/>
            <person name="Henrissat B."/>
            <person name="Grigoriev I.V."/>
            <person name="Spatafora J.W."/>
            <person name="Aime M.C."/>
        </authorList>
    </citation>
    <scope>NUCLEOTIDE SEQUENCE [LARGE SCALE GENOMIC DNA]</scope>
    <source>
        <strain evidence="1 2">SA 807</strain>
    </source>
</reference>
<dbReference type="Proteomes" id="UP000245626">
    <property type="component" value="Unassembled WGS sequence"/>
</dbReference>
<gene>
    <name evidence="1" type="ORF">IE53DRAFT_392610</name>
</gene>
<sequence>MPMSQRTIALITIPTLAIPLAFSSTIIGLLAENVKNVLHTLDQVDEAGFKGYLNVDTNGLLGIEIFTSLILLLLSVVSTLRAFRTIEVTKSKGVHAVQGTVVLFLTLAWLGGMIAYTVITGDRILSVSKGPNFSNINTELVELLINSLLGTNVFDVGSTNSTASSSAGVSGASASSTSGGLNLNSIIAGIGSILNQPTATSTATSSADGLQSLLNGAGSLFNPIPTKAITSTQSSTEDGLQSLLDGIGSFFNPSVSTSSQGGVLTARAVDAAVSPTVEVARRLLPTKTQELLPSAATTMTKSLLAGFTSIPFYPTPTPAAPRLASAVGNNLQVLISARSVEKVRRDLLGDLGAGLASSLNSLTESLTNGDLFIQLVNAYLRGNYRYVQLKQYSDVRAVGWTTFATLVLVSAVLLGLASSGESEPLSDEEEKKERVEEDGASDAEEEDRRTWMRERW</sequence>
<accession>A0ACD0P1R6</accession>
<keyword evidence="2" id="KW-1185">Reference proteome</keyword>
<protein>
    <submittedName>
        <fullName evidence="1">Uncharacterized protein</fullName>
    </submittedName>
</protein>
<evidence type="ECO:0000313" key="2">
    <source>
        <dbReference type="Proteomes" id="UP000245626"/>
    </source>
</evidence>
<proteinExistence type="predicted"/>
<name>A0ACD0P1R6_9BASI</name>
<evidence type="ECO:0000313" key="1">
    <source>
        <dbReference type="EMBL" id="PWN51946.1"/>
    </source>
</evidence>